<dbReference type="PANTHER" id="PTHR43221:SF1">
    <property type="entry name" value="PROTEASE HTPX"/>
    <property type="match status" value="1"/>
</dbReference>
<sequence length="288" mass="32274">MCADHHPRNDFTRYRHRWEMPLIWVSAVVTVATVLLGLAIIAVDQGTVLNDALGEDSATLLREFPGYFYILLIAPVAIYAYRFYVAAQSRANAILVGPRQFPELFATYQELGRRLEMPHLPRLYVINGNGVVNAFALECNRRHNYVVIHAEIAMLLSTAPDVVEFVLAHELGHHKLRHVSLWRAVIAIVPGATVVLGQATTRAQEYSADRIALAVCPGTANATRLLAVGPWMESGVAPDAWLEQCQAEHREFWVRISQAMSSHAVMVKRYKALREIERDGFSAQGEMF</sequence>
<keyword evidence="7 11" id="KW-0862">Zinc</keyword>
<keyword evidence="4 12" id="KW-0812">Transmembrane</keyword>
<evidence type="ECO:0000256" key="6">
    <source>
        <dbReference type="ARBA" id="ARBA00022801"/>
    </source>
</evidence>
<feature type="domain" description="Peptidase M48" evidence="13">
    <location>
        <begin position="98"/>
        <end position="180"/>
    </location>
</feature>
<evidence type="ECO:0000256" key="11">
    <source>
        <dbReference type="RuleBase" id="RU003983"/>
    </source>
</evidence>
<keyword evidence="8 12" id="KW-1133">Transmembrane helix</keyword>
<evidence type="ECO:0000256" key="9">
    <source>
        <dbReference type="ARBA" id="ARBA00023049"/>
    </source>
</evidence>
<keyword evidence="6 11" id="KW-0378">Hydrolase</keyword>
<evidence type="ECO:0000256" key="7">
    <source>
        <dbReference type="ARBA" id="ARBA00022833"/>
    </source>
</evidence>
<comment type="cofactor">
    <cofactor evidence="11">
        <name>Zn(2+)</name>
        <dbReference type="ChEBI" id="CHEBI:29105"/>
    </cofactor>
    <text evidence="11">Binds 1 zinc ion per subunit.</text>
</comment>
<proteinExistence type="inferred from homology"/>
<evidence type="ECO:0000259" key="13">
    <source>
        <dbReference type="Pfam" id="PF01435"/>
    </source>
</evidence>
<evidence type="ECO:0000256" key="12">
    <source>
        <dbReference type="SAM" id="Phobius"/>
    </source>
</evidence>
<comment type="subcellular location">
    <subcellularLocation>
        <location evidence="1">Cell membrane</location>
        <topology evidence="1">Multi-pass membrane protein</topology>
    </subcellularLocation>
</comment>
<organism evidence="14 15">
    <name type="scientific">Paracoccus mangrovi</name>
    <dbReference type="NCBI Taxonomy" id="1715645"/>
    <lineage>
        <taxon>Bacteria</taxon>
        <taxon>Pseudomonadati</taxon>
        <taxon>Pseudomonadota</taxon>
        <taxon>Alphaproteobacteria</taxon>
        <taxon>Rhodobacterales</taxon>
        <taxon>Paracoccaceae</taxon>
        <taxon>Paracoccus</taxon>
    </lineage>
</organism>
<evidence type="ECO:0000256" key="2">
    <source>
        <dbReference type="ARBA" id="ARBA00022475"/>
    </source>
</evidence>
<keyword evidence="15" id="KW-1185">Reference proteome</keyword>
<keyword evidence="10 12" id="KW-0472">Membrane</keyword>
<dbReference type="EMBL" id="JBHRXJ010000009">
    <property type="protein sequence ID" value="MFC3529062.1"/>
    <property type="molecule type" value="Genomic_DNA"/>
</dbReference>
<evidence type="ECO:0000256" key="3">
    <source>
        <dbReference type="ARBA" id="ARBA00022670"/>
    </source>
</evidence>
<evidence type="ECO:0000256" key="5">
    <source>
        <dbReference type="ARBA" id="ARBA00022723"/>
    </source>
</evidence>
<dbReference type="GO" id="GO:0016787">
    <property type="term" value="F:hydrolase activity"/>
    <property type="evidence" value="ECO:0007669"/>
    <property type="project" value="UniProtKB-KW"/>
</dbReference>
<evidence type="ECO:0000313" key="14">
    <source>
        <dbReference type="EMBL" id="MFC3529062.1"/>
    </source>
</evidence>
<feature type="transmembrane region" description="Helical" evidence="12">
    <location>
        <begin position="21"/>
        <end position="43"/>
    </location>
</feature>
<keyword evidence="5" id="KW-0479">Metal-binding</keyword>
<dbReference type="CDD" id="cd07325">
    <property type="entry name" value="M48_Ste24p_like"/>
    <property type="match status" value="1"/>
</dbReference>
<dbReference type="RefSeq" id="WP_377744910.1">
    <property type="nucleotide sequence ID" value="NZ_JBHRXJ010000009.1"/>
</dbReference>
<evidence type="ECO:0000313" key="15">
    <source>
        <dbReference type="Proteomes" id="UP001595721"/>
    </source>
</evidence>
<keyword evidence="2" id="KW-1003">Cell membrane</keyword>
<dbReference type="PANTHER" id="PTHR43221">
    <property type="entry name" value="PROTEASE HTPX"/>
    <property type="match status" value="1"/>
</dbReference>
<evidence type="ECO:0000256" key="10">
    <source>
        <dbReference type="ARBA" id="ARBA00023136"/>
    </source>
</evidence>
<evidence type="ECO:0000256" key="1">
    <source>
        <dbReference type="ARBA" id="ARBA00004651"/>
    </source>
</evidence>
<evidence type="ECO:0000256" key="8">
    <source>
        <dbReference type="ARBA" id="ARBA00022989"/>
    </source>
</evidence>
<dbReference type="EC" id="3.4.24.-" evidence="14"/>
<dbReference type="InterPro" id="IPR001915">
    <property type="entry name" value="Peptidase_M48"/>
</dbReference>
<comment type="caution">
    <text evidence="14">The sequence shown here is derived from an EMBL/GenBank/DDBJ whole genome shotgun (WGS) entry which is preliminary data.</text>
</comment>
<evidence type="ECO:0000256" key="4">
    <source>
        <dbReference type="ARBA" id="ARBA00022692"/>
    </source>
</evidence>
<dbReference type="Gene3D" id="3.30.2010.10">
    <property type="entry name" value="Metalloproteases ('zincins'), catalytic domain"/>
    <property type="match status" value="1"/>
</dbReference>
<dbReference type="InterPro" id="IPR050083">
    <property type="entry name" value="HtpX_protease"/>
</dbReference>
<protein>
    <submittedName>
        <fullName evidence="14">M48 family metallopeptidase</fullName>
        <ecNumber evidence="14">3.4.24.-</ecNumber>
    </submittedName>
</protein>
<keyword evidence="9 11" id="KW-0482">Metalloprotease</keyword>
<comment type="similarity">
    <text evidence="11">Belongs to the peptidase M48 family.</text>
</comment>
<feature type="transmembrane region" description="Helical" evidence="12">
    <location>
        <begin position="66"/>
        <end position="85"/>
    </location>
</feature>
<reference evidence="15" key="1">
    <citation type="journal article" date="2019" name="Int. J. Syst. Evol. Microbiol.">
        <title>The Global Catalogue of Microorganisms (GCM) 10K type strain sequencing project: providing services to taxonomists for standard genome sequencing and annotation.</title>
        <authorList>
            <consortium name="The Broad Institute Genomics Platform"/>
            <consortium name="The Broad Institute Genome Sequencing Center for Infectious Disease"/>
            <person name="Wu L."/>
            <person name="Ma J."/>
        </authorList>
    </citation>
    <scope>NUCLEOTIDE SEQUENCE [LARGE SCALE GENOMIC DNA]</scope>
    <source>
        <strain evidence="15">KCTC 42899</strain>
    </source>
</reference>
<gene>
    <name evidence="14" type="ORF">ACFOMH_12840</name>
</gene>
<dbReference type="Proteomes" id="UP001595721">
    <property type="component" value="Unassembled WGS sequence"/>
</dbReference>
<accession>A0ABV7R5H3</accession>
<dbReference type="Pfam" id="PF01435">
    <property type="entry name" value="Peptidase_M48"/>
    <property type="match status" value="1"/>
</dbReference>
<name>A0ABV7R5H3_9RHOB</name>
<keyword evidence="3 11" id="KW-0645">Protease</keyword>